<evidence type="ECO:0000313" key="1">
    <source>
        <dbReference type="EMBL" id="CAH1102223.1"/>
    </source>
</evidence>
<accession>A0A9P0CLD2</accession>
<dbReference type="Proteomes" id="UP001153636">
    <property type="component" value="Chromosome 12"/>
</dbReference>
<sequence length="147" mass="15973">MSSSPMPKKKRWPLGSFLISWWKVHHFATCKFGFCPSTRLSTTSFSSKSACASPRIQREALVSLGSSSILTTASVAPSHVFKVSTLVFSHSNVRSSLQVTLIISPECDQDLNVDGLVLMQEADKIGLSSSLISVFLTRISLSVVILP</sequence>
<reference evidence="1" key="1">
    <citation type="submission" date="2022-01" db="EMBL/GenBank/DDBJ databases">
        <authorList>
            <person name="King R."/>
        </authorList>
    </citation>
    <scope>NUCLEOTIDE SEQUENCE</scope>
</reference>
<proteinExistence type="predicted"/>
<dbReference type="AlphaFoldDB" id="A0A9P0CLD2"/>
<dbReference type="EMBL" id="OV651824">
    <property type="protein sequence ID" value="CAH1102223.1"/>
    <property type="molecule type" value="Genomic_DNA"/>
</dbReference>
<organism evidence="1 2">
    <name type="scientific">Psylliodes chrysocephalus</name>
    <dbReference type="NCBI Taxonomy" id="3402493"/>
    <lineage>
        <taxon>Eukaryota</taxon>
        <taxon>Metazoa</taxon>
        <taxon>Ecdysozoa</taxon>
        <taxon>Arthropoda</taxon>
        <taxon>Hexapoda</taxon>
        <taxon>Insecta</taxon>
        <taxon>Pterygota</taxon>
        <taxon>Neoptera</taxon>
        <taxon>Endopterygota</taxon>
        <taxon>Coleoptera</taxon>
        <taxon>Polyphaga</taxon>
        <taxon>Cucujiformia</taxon>
        <taxon>Chrysomeloidea</taxon>
        <taxon>Chrysomelidae</taxon>
        <taxon>Galerucinae</taxon>
        <taxon>Alticini</taxon>
        <taxon>Psylliodes</taxon>
    </lineage>
</organism>
<gene>
    <name evidence="1" type="ORF">PSYICH_LOCUS3061</name>
</gene>
<name>A0A9P0CLD2_9CUCU</name>
<protein>
    <submittedName>
        <fullName evidence="1">Uncharacterized protein</fullName>
    </submittedName>
</protein>
<keyword evidence="2" id="KW-1185">Reference proteome</keyword>
<evidence type="ECO:0000313" key="2">
    <source>
        <dbReference type="Proteomes" id="UP001153636"/>
    </source>
</evidence>